<keyword evidence="2" id="KW-0732">Signal</keyword>
<evidence type="ECO:0000313" key="4">
    <source>
        <dbReference type="EMBL" id="PXX47411.1"/>
    </source>
</evidence>
<dbReference type="AlphaFoldDB" id="A0A318JEG4"/>
<protein>
    <submittedName>
        <fullName evidence="4">Tetratricopeptide repeat protein</fullName>
    </submittedName>
</protein>
<dbReference type="PANTHER" id="PTHR12558:SF13">
    <property type="entry name" value="CELL DIVISION CYCLE PROTEIN 27 HOMOLOG"/>
    <property type="match status" value="1"/>
</dbReference>
<dbReference type="InterPro" id="IPR019734">
    <property type="entry name" value="TPR_rpt"/>
</dbReference>
<dbReference type="Proteomes" id="UP000247792">
    <property type="component" value="Unassembled WGS sequence"/>
</dbReference>
<feature type="domain" description="Tetratricopeptide repeat protein 21A/21B fifth ARM repeats" evidence="3">
    <location>
        <begin position="241"/>
        <end position="328"/>
    </location>
</feature>
<dbReference type="OrthoDB" id="5801251at2"/>
<sequence>MKTLIILFFTCLVTACATQTTQKVSALQFHDQGFSPSSTPIDRENVLTLSKEMKSYLLEEIMPQLSRRGPQRALFEALSSKRQIKLEYDAEMTRNAAQAFAARSGNCLSLVLMTAAFAKQLGLDVQFQNVIINEAWSRNNDLYFAAGHVNIVLGRRPNFLRNTDEYHQSMVIDFLPPSEILGQKTVLISEATVIAMYMNNRAAELLAQHNVNDAYWFAREALRADPDFLTAYNTLGVIYRQHGDFQLAENVFKQILEKEPNNTLTLSNLAEVLRKSGQAQEAQVYISRLEQLQPYPPFYFFNRGLAAMQRGEFTEAKVLFKREIKRDANYDEFHLWLALAHLKLGEIPNATEELLLAKANSTTRKAHDLYAGKLERIKATYTH</sequence>
<keyword evidence="1" id="KW-0802">TPR repeat</keyword>
<feature type="chain" id="PRO_5016312437" evidence="2">
    <location>
        <begin position="18"/>
        <end position="383"/>
    </location>
</feature>
<dbReference type="InterPro" id="IPR056835">
    <property type="entry name" value="ARM_TT21_5th"/>
</dbReference>
<keyword evidence="5" id="KW-1185">Reference proteome</keyword>
<evidence type="ECO:0000256" key="1">
    <source>
        <dbReference type="PROSITE-ProRule" id="PRU00339"/>
    </source>
</evidence>
<evidence type="ECO:0000259" key="3">
    <source>
        <dbReference type="Pfam" id="PF25064"/>
    </source>
</evidence>
<dbReference type="Pfam" id="PF25064">
    <property type="entry name" value="ARM_TT21_5th"/>
    <property type="match status" value="1"/>
</dbReference>
<accession>A0A318JEG4</accession>
<gene>
    <name evidence="4" type="ORF">DFR42_101990</name>
</gene>
<dbReference type="Gene3D" id="1.25.40.10">
    <property type="entry name" value="Tetratricopeptide repeat domain"/>
    <property type="match status" value="1"/>
</dbReference>
<dbReference type="PROSITE" id="PS50005">
    <property type="entry name" value="TPR"/>
    <property type="match status" value="1"/>
</dbReference>
<dbReference type="InterPro" id="IPR011990">
    <property type="entry name" value="TPR-like_helical_dom_sf"/>
</dbReference>
<evidence type="ECO:0000256" key="2">
    <source>
        <dbReference type="SAM" id="SignalP"/>
    </source>
</evidence>
<proteinExistence type="predicted"/>
<comment type="caution">
    <text evidence="4">The sequence shown here is derived from an EMBL/GenBank/DDBJ whole genome shotgun (WGS) entry which is preliminary data.</text>
</comment>
<name>A0A318JEG4_9BURK</name>
<feature type="repeat" description="TPR" evidence="1">
    <location>
        <begin position="229"/>
        <end position="262"/>
    </location>
</feature>
<dbReference type="SMART" id="SM00028">
    <property type="entry name" value="TPR"/>
    <property type="match status" value="4"/>
</dbReference>
<dbReference type="SUPFAM" id="SSF48452">
    <property type="entry name" value="TPR-like"/>
    <property type="match status" value="1"/>
</dbReference>
<dbReference type="PROSITE" id="PS50293">
    <property type="entry name" value="TPR_REGION"/>
    <property type="match status" value="1"/>
</dbReference>
<dbReference type="EMBL" id="QJKB01000001">
    <property type="protein sequence ID" value="PXX47411.1"/>
    <property type="molecule type" value="Genomic_DNA"/>
</dbReference>
<dbReference type="PANTHER" id="PTHR12558">
    <property type="entry name" value="CELL DIVISION CYCLE 16,23,27"/>
    <property type="match status" value="1"/>
</dbReference>
<evidence type="ECO:0000313" key="5">
    <source>
        <dbReference type="Proteomes" id="UP000247792"/>
    </source>
</evidence>
<organism evidence="4 5">
    <name type="scientific">Undibacterium pigrum</name>
    <dbReference type="NCBI Taxonomy" id="401470"/>
    <lineage>
        <taxon>Bacteria</taxon>
        <taxon>Pseudomonadati</taxon>
        <taxon>Pseudomonadota</taxon>
        <taxon>Betaproteobacteria</taxon>
        <taxon>Burkholderiales</taxon>
        <taxon>Oxalobacteraceae</taxon>
        <taxon>Undibacterium</taxon>
    </lineage>
</organism>
<dbReference type="PROSITE" id="PS51257">
    <property type="entry name" value="PROKAR_LIPOPROTEIN"/>
    <property type="match status" value="1"/>
</dbReference>
<feature type="signal peptide" evidence="2">
    <location>
        <begin position="1"/>
        <end position="17"/>
    </location>
</feature>
<reference evidence="4 5" key="1">
    <citation type="submission" date="2018-05" db="EMBL/GenBank/DDBJ databases">
        <title>Genomic Encyclopedia of Type Strains, Phase IV (KMG-IV): sequencing the most valuable type-strain genomes for metagenomic binning, comparative biology and taxonomic classification.</title>
        <authorList>
            <person name="Goeker M."/>
        </authorList>
    </citation>
    <scope>NUCLEOTIDE SEQUENCE [LARGE SCALE GENOMIC DNA]</scope>
    <source>
        <strain evidence="4 5">DSM 19792</strain>
    </source>
</reference>